<name>A0AAD4P1E6_PERFH</name>
<comment type="caution">
    <text evidence="2">The sequence shown here is derived from an EMBL/GenBank/DDBJ whole genome shotgun (WGS) entry which is preliminary data.</text>
</comment>
<evidence type="ECO:0000313" key="2">
    <source>
        <dbReference type="EMBL" id="KAH6823029.1"/>
    </source>
</evidence>
<evidence type="ECO:0000313" key="3">
    <source>
        <dbReference type="Proteomes" id="UP001190926"/>
    </source>
</evidence>
<protein>
    <submittedName>
        <fullName evidence="2">Uncharacterized protein</fullName>
    </submittedName>
</protein>
<gene>
    <name evidence="2" type="ORF">C2S53_019872</name>
</gene>
<accession>A0AAD4P1E6</accession>
<dbReference type="Proteomes" id="UP001190926">
    <property type="component" value="Unassembled WGS sequence"/>
</dbReference>
<keyword evidence="3" id="KW-1185">Reference proteome</keyword>
<dbReference type="AlphaFoldDB" id="A0AAD4P1E6"/>
<dbReference type="EMBL" id="SDAM02001074">
    <property type="protein sequence ID" value="KAH6823029.1"/>
    <property type="molecule type" value="Genomic_DNA"/>
</dbReference>
<feature type="region of interest" description="Disordered" evidence="1">
    <location>
        <begin position="157"/>
        <end position="219"/>
    </location>
</feature>
<feature type="compositionally biased region" description="Low complexity" evidence="1">
    <location>
        <begin position="160"/>
        <end position="178"/>
    </location>
</feature>
<proteinExistence type="predicted"/>
<organism evidence="2 3">
    <name type="scientific">Perilla frutescens var. hirtella</name>
    <name type="common">Perilla citriodora</name>
    <name type="synonym">Perilla setoyensis</name>
    <dbReference type="NCBI Taxonomy" id="608512"/>
    <lineage>
        <taxon>Eukaryota</taxon>
        <taxon>Viridiplantae</taxon>
        <taxon>Streptophyta</taxon>
        <taxon>Embryophyta</taxon>
        <taxon>Tracheophyta</taxon>
        <taxon>Spermatophyta</taxon>
        <taxon>Magnoliopsida</taxon>
        <taxon>eudicotyledons</taxon>
        <taxon>Gunneridae</taxon>
        <taxon>Pentapetalae</taxon>
        <taxon>asterids</taxon>
        <taxon>lamiids</taxon>
        <taxon>Lamiales</taxon>
        <taxon>Lamiaceae</taxon>
        <taxon>Nepetoideae</taxon>
        <taxon>Elsholtzieae</taxon>
        <taxon>Perilla</taxon>
    </lineage>
</organism>
<evidence type="ECO:0000256" key="1">
    <source>
        <dbReference type="SAM" id="MobiDB-lite"/>
    </source>
</evidence>
<sequence>MYVKMELVDKIREVLQHFGGEETIQTFRSGCLGHFVDFRGGNIARKALHALICREVRVQDPAREGRECWFHMTTPRLLRWSFIAPSIDFSRFFDRQMDVQPMVPSAAELLTPYVQSLDGDSLLGVRYVVPRKVSKKKLLTGVARRVVPGTCKGISDVVNPAPQRRSARTAQQQAPQTTHRLIDEPDEGSGPSEQGPDRSESPPRPTEIPSFCSKEDLLT</sequence>
<reference evidence="2 3" key="1">
    <citation type="journal article" date="2021" name="Nat. Commun.">
        <title>Incipient diploidization of the medicinal plant Perilla within 10,000 years.</title>
        <authorList>
            <person name="Zhang Y."/>
            <person name="Shen Q."/>
            <person name="Leng L."/>
            <person name="Zhang D."/>
            <person name="Chen S."/>
            <person name="Shi Y."/>
            <person name="Ning Z."/>
            <person name="Chen S."/>
        </authorList>
    </citation>
    <scope>NUCLEOTIDE SEQUENCE [LARGE SCALE GENOMIC DNA]</scope>
    <source>
        <strain evidence="3">cv. PC099</strain>
    </source>
</reference>